<evidence type="ECO:0000313" key="4">
    <source>
        <dbReference type="Proteomes" id="UP000243797"/>
    </source>
</evidence>
<dbReference type="AlphaFoldDB" id="A0A2K1QUZ5"/>
<organism evidence="3 4">
    <name type="scientific">Sphaceloma murrayae</name>
    <dbReference type="NCBI Taxonomy" id="2082308"/>
    <lineage>
        <taxon>Eukaryota</taxon>
        <taxon>Fungi</taxon>
        <taxon>Dikarya</taxon>
        <taxon>Ascomycota</taxon>
        <taxon>Pezizomycotina</taxon>
        <taxon>Dothideomycetes</taxon>
        <taxon>Dothideomycetidae</taxon>
        <taxon>Myriangiales</taxon>
        <taxon>Elsinoaceae</taxon>
        <taxon>Sphaceloma</taxon>
    </lineage>
</organism>
<dbReference type="PANTHER" id="PTHR35204:SF1">
    <property type="entry name" value="ENTEROTOXIN"/>
    <property type="match status" value="1"/>
</dbReference>
<dbReference type="STRING" id="2082308.A0A2K1QUZ5"/>
<feature type="compositionally biased region" description="Basic and acidic residues" evidence="1">
    <location>
        <begin position="519"/>
        <end position="529"/>
    </location>
</feature>
<feature type="chain" id="PRO_5014378311" evidence="2">
    <location>
        <begin position="22"/>
        <end position="535"/>
    </location>
</feature>
<sequence length="535" mass="60025">MQYLRLFTCIQLLFIIPNVTATHTQQQQQQQRQVPSNVSTANHVFNAIHNSMRQFGSSLNHNGLSFFLATVPQGTEYYHGTSSPNRINDTQWLAFEPEHALIFARPHMRPPKDGKGAPGRPPPSGPPPSRRLHRDSAIPPQRPLQVPGDTRSNPDSRGYLHTYRTRHPLRLLYLDGQSAAKSTKGTLDTQDIVLRPIFPPSAAPLPPSGPMDESARAADLCTLANATFANRIHGILRMEGGFEVILCSFAEHLQLVNVVAVDTPQRFGPGARGSAGMDYYRAVEARNWDIGGGRVRLDYDAMVSVFEYPEALTWDETERPRVVNDSKVLGGLRQEVVRMVKKGRPEGSRDWQAVVDLIIGRYGRRIEYITAGNVKTMKDLKSELELALRPFVDAERRDAAAEARRCAAQFWPADVADDEQGTAVRAVRETYETLCQTLVEAAYAETFNRGMTIMKQLKDWLGWSTWKQCKGCEAHEVCLLPIWPIGGVQDFEQPECVDEIPFRGKHAGYWDDFGGPPPHDGDRDREPPNDTHSIW</sequence>
<accession>A0A2K1QUZ5</accession>
<evidence type="ECO:0000313" key="3">
    <source>
        <dbReference type="EMBL" id="PNS18888.1"/>
    </source>
</evidence>
<reference evidence="3 4" key="1">
    <citation type="submission" date="2017-06" db="EMBL/GenBank/DDBJ databases">
        <title>Draft genome sequence of a variant of Elsinoe murrayae.</title>
        <authorList>
            <person name="Cheng Q."/>
        </authorList>
    </citation>
    <scope>NUCLEOTIDE SEQUENCE [LARGE SCALE GENOMIC DNA]</scope>
    <source>
        <strain evidence="3 4">CQ-2017a</strain>
    </source>
</reference>
<dbReference type="OrthoDB" id="10261782at2759"/>
<proteinExistence type="predicted"/>
<feature type="signal peptide" evidence="2">
    <location>
        <begin position="1"/>
        <end position="21"/>
    </location>
</feature>
<protein>
    <submittedName>
        <fullName evidence="3">Uncharacterized protein</fullName>
    </submittedName>
</protein>
<keyword evidence="4" id="KW-1185">Reference proteome</keyword>
<keyword evidence="2" id="KW-0732">Signal</keyword>
<feature type="region of interest" description="Disordered" evidence="1">
    <location>
        <begin position="106"/>
        <end position="160"/>
    </location>
</feature>
<gene>
    <name evidence="3" type="ORF">CAC42_5427</name>
</gene>
<dbReference type="InterPro" id="IPR038921">
    <property type="entry name" value="YOR389W-like"/>
</dbReference>
<feature type="compositionally biased region" description="Pro residues" evidence="1">
    <location>
        <begin position="119"/>
        <end position="129"/>
    </location>
</feature>
<evidence type="ECO:0000256" key="1">
    <source>
        <dbReference type="SAM" id="MobiDB-lite"/>
    </source>
</evidence>
<comment type="caution">
    <text evidence="3">The sequence shown here is derived from an EMBL/GenBank/DDBJ whole genome shotgun (WGS) entry which is preliminary data.</text>
</comment>
<dbReference type="EMBL" id="NKHZ01000039">
    <property type="protein sequence ID" value="PNS18888.1"/>
    <property type="molecule type" value="Genomic_DNA"/>
</dbReference>
<dbReference type="PANTHER" id="PTHR35204">
    <property type="entry name" value="YALI0A21131P"/>
    <property type="match status" value="1"/>
</dbReference>
<dbReference type="Proteomes" id="UP000243797">
    <property type="component" value="Unassembled WGS sequence"/>
</dbReference>
<dbReference type="InParanoid" id="A0A2K1QUZ5"/>
<evidence type="ECO:0000256" key="2">
    <source>
        <dbReference type="SAM" id="SignalP"/>
    </source>
</evidence>
<feature type="region of interest" description="Disordered" evidence="1">
    <location>
        <begin position="511"/>
        <end position="535"/>
    </location>
</feature>
<name>A0A2K1QUZ5_9PEZI</name>